<dbReference type="PANTHER" id="PTHR12934">
    <property type="entry name" value="50S RIBOSOMAL PROTEIN L15"/>
    <property type="match status" value="1"/>
</dbReference>
<dbReference type="AlphaFoldDB" id="A0A7G6UHK9"/>
<dbReference type="PANTHER" id="PTHR12934:SF11">
    <property type="entry name" value="LARGE RIBOSOMAL SUBUNIT PROTEIN UL15M"/>
    <property type="match status" value="1"/>
</dbReference>
<keyword evidence="6" id="KW-0812">Transmembrane</keyword>
<reference evidence="7 8" key="1">
    <citation type="submission" date="2020-07" db="EMBL/GenBank/DDBJ databases">
        <title>Mutational pressure drives differential genome stability in two bacterial endosymbionts of sap feeding insects.</title>
        <authorList>
            <person name="Waneka G."/>
        </authorList>
    </citation>
    <scope>NUCLEOTIDE SEQUENCE [LARGE SCALE GENOMIC DNA]</scope>
    <source>
        <strain evidence="7">NAS-MSEV</strain>
    </source>
</reference>
<evidence type="ECO:0000256" key="4">
    <source>
        <dbReference type="ARBA" id="ARBA00035497"/>
    </source>
</evidence>
<dbReference type="InterPro" id="IPR036227">
    <property type="entry name" value="Ribosomal_uL15/eL18_sf"/>
</dbReference>
<comment type="similarity">
    <text evidence="1">Belongs to the universal ribosomal protein uL15 family.</text>
</comment>
<evidence type="ECO:0000256" key="2">
    <source>
        <dbReference type="ARBA" id="ARBA00022980"/>
    </source>
</evidence>
<dbReference type="Proteomes" id="UP000515745">
    <property type="component" value="Chromosome"/>
</dbReference>
<evidence type="ECO:0000313" key="8">
    <source>
        <dbReference type="Proteomes" id="UP000515745"/>
    </source>
</evidence>
<keyword evidence="2 7" id="KW-0689">Ribosomal protein</keyword>
<accession>A0A7G6UHK9</accession>
<dbReference type="GO" id="GO:0006412">
    <property type="term" value="P:translation"/>
    <property type="evidence" value="ECO:0007669"/>
    <property type="project" value="InterPro"/>
</dbReference>
<evidence type="ECO:0000256" key="3">
    <source>
        <dbReference type="ARBA" id="ARBA00023274"/>
    </source>
</evidence>
<protein>
    <recommendedName>
        <fullName evidence="4">50S ribosomal protein L15</fullName>
    </recommendedName>
</protein>
<evidence type="ECO:0000256" key="5">
    <source>
        <dbReference type="SAM" id="MobiDB-lite"/>
    </source>
</evidence>
<feature type="region of interest" description="Disordered" evidence="5">
    <location>
        <begin position="13"/>
        <end position="35"/>
    </location>
</feature>
<keyword evidence="3" id="KW-0687">Ribonucleoprotein</keyword>
<sequence>MFIKYIKIKKNRRIGRGESSKGKTCGRGHKGQKSRAGSKKYYNFEGGALKLIKKHSKFGFNKIIKNNNKLNLLFLNKIPLTLFSIYTLKKIQFIKKKIFYLKIFSNYFYLKNIIFYNIILSKISIFLFINLNFYFIF</sequence>
<keyword evidence="6" id="KW-0472">Membrane</keyword>
<dbReference type="GO" id="GO:0003735">
    <property type="term" value="F:structural constituent of ribosome"/>
    <property type="evidence" value="ECO:0007669"/>
    <property type="project" value="InterPro"/>
</dbReference>
<name>A0A7G6UHK9_9PROT</name>
<keyword evidence="6" id="KW-1133">Transmembrane helix</keyword>
<evidence type="ECO:0000256" key="6">
    <source>
        <dbReference type="SAM" id="Phobius"/>
    </source>
</evidence>
<gene>
    <name evidence="7" type="primary">rplO</name>
    <name evidence="7" type="ORF">NASMSEV_039</name>
</gene>
<organism evidence="7 8">
    <name type="scientific">Candidatus Nasuia deltocephalincola</name>
    <dbReference type="NCBI Taxonomy" id="1160784"/>
    <lineage>
        <taxon>Bacteria</taxon>
        <taxon>Pseudomonadati</taxon>
        <taxon>Pseudomonadota</taxon>
        <taxon>Betaproteobacteria</taxon>
        <taxon>Candidatus Nasuia</taxon>
    </lineage>
</organism>
<dbReference type="EMBL" id="CP060019">
    <property type="protein sequence ID" value="QND78506.1"/>
    <property type="molecule type" value="Genomic_DNA"/>
</dbReference>
<dbReference type="SUPFAM" id="SSF52080">
    <property type="entry name" value="Ribosomal proteins L15p and L18e"/>
    <property type="match status" value="1"/>
</dbReference>
<evidence type="ECO:0000313" key="7">
    <source>
        <dbReference type="EMBL" id="QND78506.1"/>
    </source>
</evidence>
<proteinExistence type="inferred from homology"/>
<feature type="compositionally biased region" description="Basic residues" evidence="5">
    <location>
        <begin position="24"/>
        <end position="35"/>
    </location>
</feature>
<dbReference type="InterPro" id="IPR005749">
    <property type="entry name" value="Ribosomal_uL15_bac-type"/>
</dbReference>
<feature type="transmembrane region" description="Helical" evidence="6">
    <location>
        <begin position="113"/>
        <end position="136"/>
    </location>
</feature>
<dbReference type="GO" id="GO:0015934">
    <property type="term" value="C:large ribosomal subunit"/>
    <property type="evidence" value="ECO:0007669"/>
    <property type="project" value="InterPro"/>
</dbReference>
<evidence type="ECO:0000256" key="1">
    <source>
        <dbReference type="ARBA" id="ARBA00007320"/>
    </source>
</evidence>